<comment type="caution">
    <text evidence="1">The sequence shown here is derived from an EMBL/GenBank/DDBJ whole genome shotgun (WGS) entry which is preliminary data.</text>
</comment>
<evidence type="ECO:0000313" key="1">
    <source>
        <dbReference type="EMBL" id="MBF4102832.1"/>
    </source>
</evidence>
<name>A0A930Y8V5_9PAST</name>
<accession>A0A930Y8V5</accession>
<dbReference type="EMBL" id="JADION010000034">
    <property type="protein sequence ID" value="MBF4102832.1"/>
    <property type="molecule type" value="Genomic_DNA"/>
</dbReference>
<dbReference type="AlphaFoldDB" id="A0A930Y8V5"/>
<reference evidence="1" key="1">
    <citation type="submission" date="2020-11" db="EMBL/GenBank/DDBJ databases">
        <title>Gallibacterium anatis 1637, full genome, WGS.</title>
        <authorList>
            <person name="Laishevtcev A.I."/>
            <person name="Yakimova E.A."/>
            <person name="Petkovich D."/>
            <person name="Stepanova T.V."/>
            <person name="Kalendr R.S."/>
            <person name="Rubalsky E.O."/>
            <person name="Zulkarneev E.R."/>
            <person name="Aleshkin A.V."/>
        </authorList>
    </citation>
    <scope>NUCLEOTIDE SEQUENCE</scope>
    <source>
        <strain evidence="1">1637</strain>
    </source>
</reference>
<protein>
    <submittedName>
        <fullName evidence="1">DUF1845 family protein</fullName>
    </submittedName>
</protein>
<gene>
    <name evidence="1" type="ORF">INT80_10895</name>
</gene>
<organism evidence="1">
    <name type="scientific">Gallibacterium anatis</name>
    <dbReference type="NCBI Taxonomy" id="750"/>
    <lineage>
        <taxon>Bacteria</taxon>
        <taxon>Pseudomonadati</taxon>
        <taxon>Pseudomonadota</taxon>
        <taxon>Gammaproteobacteria</taxon>
        <taxon>Pasteurellales</taxon>
        <taxon>Pasteurellaceae</taxon>
        <taxon>Gallibacterium</taxon>
    </lineage>
</organism>
<proteinExistence type="predicted"/>
<sequence length="48" mass="5651">MMSVFTQYGGLSYDRSFFYRVARTDITLTLHTHHATRLWQGKQSKTRG</sequence>